<evidence type="ECO:0000256" key="6">
    <source>
        <dbReference type="ARBA" id="ARBA00023087"/>
    </source>
</evidence>
<evidence type="ECO:0000256" key="10">
    <source>
        <dbReference type="SAM" id="SignalP"/>
    </source>
</evidence>
<keyword evidence="9" id="KW-0812">Transmembrane</keyword>
<gene>
    <name evidence="12" type="ORF">GCM10009863_15550</name>
</gene>
<keyword evidence="6 7" id="KW-0034">Amyloid</keyword>
<feature type="region of interest" description="Disordered" evidence="8">
    <location>
        <begin position="79"/>
        <end position="180"/>
    </location>
</feature>
<feature type="domain" description="Chaplin" evidence="11">
    <location>
        <begin position="39"/>
        <end position="79"/>
    </location>
</feature>
<dbReference type="NCBIfam" id="TIGR01167">
    <property type="entry name" value="LPXTG_anchor"/>
    <property type="match status" value="1"/>
</dbReference>
<evidence type="ECO:0000256" key="7">
    <source>
        <dbReference type="PROSITE-ProRule" id="PRU01232"/>
    </source>
</evidence>
<feature type="transmembrane region" description="Helical" evidence="9">
    <location>
        <begin position="185"/>
        <end position="204"/>
    </location>
</feature>
<dbReference type="Proteomes" id="UP001501447">
    <property type="component" value="Unassembled WGS sequence"/>
</dbReference>
<accession>A0ABN3PWD1</accession>
<organism evidence="12 13">
    <name type="scientific">Streptomyces axinellae</name>
    <dbReference type="NCBI Taxonomy" id="552788"/>
    <lineage>
        <taxon>Bacteria</taxon>
        <taxon>Bacillati</taxon>
        <taxon>Actinomycetota</taxon>
        <taxon>Actinomycetes</taxon>
        <taxon>Kitasatosporales</taxon>
        <taxon>Streptomycetaceae</taxon>
        <taxon>Streptomyces</taxon>
    </lineage>
</organism>
<evidence type="ECO:0000256" key="4">
    <source>
        <dbReference type="ARBA" id="ARBA00022729"/>
    </source>
</evidence>
<keyword evidence="3" id="KW-0964">Secreted</keyword>
<feature type="chain" id="PRO_5046296165" description="Chaplin domain-containing protein" evidence="10">
    <location>
        <begin position="29"/>
        <end position="212"/>
    </location>
</feature>
<evidence type="ECO:0000256" key="1">
    <source>
        <dbReference type="ARBA" id="ARBA00004191"/>
    </source>
</evidence>
<keyword evidence="13" id="KW-1185">Reference proteome</keyword>
<keyword evidence="9" id="KW-0472">Membrane</keyword>
<evidence type="ECO:0000256" key="3">
    <source>
        <dbReference type="ARBA" id="ARBA00022525"/>
    </source>
</evidence>
<evidence type="ECO:0000256" key="2">
    <source>
        <dbReference type="ARBA" id="ARBA00022512"/>
    </source>
</evidence>
<dbReference type="Pfam" id="PF03777">
    <property type="entry name" value="ChpA-C"/>
    <property type="match status" value="1"/>
</dbReference>
<dbReference type="EMBL" id="BAAARJ010000004">
    <property type="protein sequence ID" value="GAA2602970.1"/>
    <property type="molecule type" value="Genomic_DNA"/>
</dbReference>
<feature type="signal peptide" evidence="10">
    <location>
        <begin position="1"/>
        <end position="28"/>
    </location>
</feature>
<comment type="subcellular location">
    <subcellularLocation>
        <location evidence="1">Secreted</location>
        <location evidence="1">Cell wall</location>
    </subcellularLocation>
</comment>
<comment type="caution">
    <text evidence="12">The sequence shown here is derived from an EMBL/GenBank/DDBJ whole genome shotgun (WGS) entry which is preliminary data.</text>
</comment>
<feature type="compositionally biased region" description="Basic and acidic residues" evidence="8">
    <location>
        <begin position="85"/>
        <end position="128"/>
    </location>
</feature>
<dbReference type="InterPro" id="IPR005528">
    <property type="entry name" value="ChpA-H"/>
</dbReference>
<evidence type="ECO:0000256" key="9">
    <source>
        <dbReference type="SAM" id="Phobius"/>
    </source>
</evidence>
<feature type="compositionally biased region" description="Basic and acidic residues" evidence="8">
    <location>
        <begin position="152"/>
        <end position="162"/>
    </location>
</feature>
<name>A0ABN3PWD1_9ACTN</name>
<evidence type="ECO:0000259" key="11">
    <source>
        <dbReference type="PROSITE" id="PS51884"/>
    </source>
</evidence>
<evidence type="ECO:0000313" key="13">
    <source>
        <dbReference type="Proteomes" id="UP001501447"/>
    </source>
</evidence>
<sequence length="212" mass="21572">MRKVLSRSLLTAAATTGVLAGVAGYAQADSQADSGAVGSPGVLSGNSVQAPVHLPANACGNSVSVIGLLNPTFGNGCANHSAQRTPEHHKGGHHKGTEKPEEKTAPRPAEKPAEAPEQAPERVREQPAEKPAAQSPERPDTERAPAAQPAQERADAPVREAAPRSAEQAEEAHTADVLAETGSSGTGIAAALGVGALLGGVVLYRRSATRRS</sequence>
<evidence type="ECO:0000256" key="5">
    <source>
        <dbReference type="ARBA" id="ARBA00022889"/>
    </source>
</evidence>
<keyword evidence="5" id="KW-0130">Cell adhesion</keyword>
<dbReference type="PROSITE" id="PS51884">
    <property type="entry name" value="CHAPLIN"/>
    <property type="match status" value="1"/>
</dbReference>
<protein>
    <recommendedName>
        <fullName evidence="11">Chaplin domain-containing protein</fullName>
    </recommendedName>
</protein>
<reference evidence="12 13" key="1">
    <citation type="journal article" date="2019" name="Int. J. Syst. Evol. Microbiol.">
        <title>The Global Catalogue of Microorganisms (GCM) 10K type strain sequencing project: providing services to taxonomists for standard genome sequencing and annotation.</title>
        <authorList>
            <consortium name="The Broad Institute Genomics Platform"/>
            <consortium name="The Broad Institute Genome Sequencing Center for Infectious Disease"/>
            <person name="Wu L."/>
            <person name="Ma J."/>
        </authorList>
    </citation>
    <scope>NUCLEOTIDE SEQUENCE [LARGE SCALE GENOMIC DNA]</scope>
    <source>
        <strain evidence="12 13">JCM 16373</strain>
    </source>
</reference>
<evidence type="ECO:0000313" key="12">
    <source>
        <dbReference type="EMBL" id="GAA2602970.1"/>
    </source>
</evidence>
<keyword evidence="2" id="KW-0134">Cell wall</keyword>
<evidence type="ECO:0000256" key="8">
    <source>
        <dbReference type="SAM" id="MobiDB-lite"/>
    </source>
</evidence>
<keyword evidence="9" id="KW-1133">Transmembrane helix</keyword>
<keyword evidence="4 10" id="KW-0732">Signal</keyword>
<proteinExistence type="predicted"/>